<dbReference type="PANTHER" id="PTHR43434">
    <property type="entry name" value="PHOSPHOGLYCOLATE PHOSPHATASE"/>
    <property type="match status" value="1"/>
</dbReference>
<name>A0AAW8B005_9GAMM</name>
<dbReference type="Proteomes" id="UP001178354">
    <property type="component" value="Unassembled WGS sequence"/>
</dbReference>
<dbReference type="InterPro" id="IPR006439">
    <property type="entry name" value="HAD-SF_hydro_IA"/>
</dbReference>
<dbReference type="InterPro" id="IPR041492">
    <property type="entry name" value="HAD_2"/>
</dbReference>
<protein>
    <submittedName>
        <fullName evidence="1">HAD-IA family hydrolase</fullName>
    </submittedName>
</protein>
<dbReference type="Gene3D" id="1.10.150.240">
    <property type="entry name" value="Putative phosphatase, domain 2"/>
    <property type="match status" value="1"/>
</dbReference>
<dbReference type="SFLD" id="SFLDG01129">
    <property type="entry name" value="C1.5:_HAD__Beta-PGM__Phosphata"/>
    <property type="match status" value="1"/>
</dbReference>
<dbReference type="GO" id="GO:0008967">
    <property type="term" value="F:phosphoglycolate phosphatase activity"/>
    <property type="evidence" value="ECO:0007669"/>
    <property type="project" value="TreeGrafter"/>
</dbReference>
<dbReference type="InterPro" id="IPR036412">
    <property type="entry name" value="HAD-like_sf"/>
</dbReference>
<proteinExistence type="predicted"/>
<dbReference type="EMBL" id="JAUUUU010000001">
    <property type="protein sequence ID" value="MDP1519427.1"/>
    <property type="molecule type" value="Genomic_DNA"/>
</dbReference>
<dbReference type="RefSeq" id="WP_305168943.1">
    <property type="nucleotide sequence ID" value="NZ_JAUUUU010000001.1"/>
</dbReference>
<dbReference type="SUPFAM" id="SSF56784">
    <property type="entry name" value="HAD-like"/>
    <property type="match status" value="1"/>
</dbReference>
<comment type="caution">
    <text evidence="1">The sequence shown here is derived from an EMBL/GenBank/DDBJ whole genome shotgun (WGS) entry which is preliminary data.</text>
</comment>
<dbReference type="NCBIfam" id="TIGR01549">
    <property type="entry name" value="HAD-SF-IA-v1"/>
    <property type="match status" value="1"/>
</dbReference>
<dbReference type="InterPro" id="IPR023214">
    <property type="entry name" value="HAD_sf"/>
</dbReference>
<dbReference type="InterPro" id="IPR050155">
    <property type="entry name" value="HAD-like_hydrolase_sf"/>
</dbReference>
<accession>A0AAW8B005</accession>
<dbReference type="Pfam" id="PF13419">
    <property type="entry name" value="HAD_2"/>
    <property type="match status" value="1"/>
</dbReference>
<dbReference type="SFLD" id="SFLDS00003">
    <property type="entry name" value="Haloacid_Dehalogenase"/>
    <property type="match status" value="1"/>
</dbReference>
<evidence type="ECO:0000313" key="2">
    <source>
        <dbReference type="Proteomes" id="UP001178354"/>
    </source>
</evidence>
<keyword evidence="2" id="KW-1185">Reference proteome</keyword>
<dbReference type="AlphaFoldDB" id="A0AAW8B005"/>
<evidence type="ECO:0000313" key="1">
    <source>
        <dbReference type="EMBL" id="MDP1519427.1"/>
    </source>
</evidence>
<dbReference type="InterPro" id="IPR023198">
    <property type="entry name" value="PGP-like_dom2"/>
</dbReference>
<sequence>MAKLLVFDWDGTLCDSLSRIVTCICLAAEETGLPAPHHDAARDIVGLGLVDALETLFPGIDREHILTMRDSYSRHFAEQDREPSPFFDGVMETLELLLEQGYVLTVATGKSRRGLDRVLKARGLNDFFHGSRCADETAGKPDPKMLLELMSEFQTPPEQTIMVGDTEFDLAMAVSAGVPRIAVSYGAHHPDRLQKYQPLACIDQFSLIDDVVNIYKKQIYKI</sequence>
<reference evidence="1" key="2">
    <citation type="submission" date="2023-08" db="EMBL/GenBank/DDBJ databases">
        <authorList>
            <person name="Luo J."/>
        </authorList>
    </citation>
    <scope>NUCLEOTIDE SEQUENCE</scope>
    <source>
        <strain evidence="1">DSM 25064</strain>
    </source>
</reference>
<dbReference type="GO" id="GO:0005829">
    <property type="term" value="C:cytosol"/>
    <property type="evidence" value="ECO:0007669"/>
    <property type="project" value="TreeGrafter"/>
</dbReference>
<dbReference type="Gene3D" id="3.40.50.1000">
    <property type="entry name" value="HAD superfamily/HAD-like"/>
    <property type="match status" value="1"/>
</dbReference>
<organism evidence="1 2">
    <name type="scientific">Porticoccus litoralis</name>
    <dbReference type="NCBI Taxonomy" id="434086"/>
    <lineage>
        <taxon>Bacteria</taxon>
        <taxon>Pseudomonadati</taxon>
        <taxon>Pseudomonadota</taxon>
        <taxon>Gammaproteobacteria</taxon>
        <taxon>Cellvibrionales</taxon>
        <taxon>Porticoccaceae</taxon>
        <taxon>Porticoccus</taxon>
    </lineage>
</organism>
<gene>
    <name evidence="1" type="ORF">Q8A57_00410</name>
</gene>
<dbReference type="GO" id="GO:0006281">
    <property type="term" value="P:DNA repair"/>
    <property type="evidence" value="ECO:0007669"/>
    <property type="project" value="TreeGrafter"/>
</dbReference>
<reference evidence="1" key="1">
    <citation type="journal article" date="2010" name="Int. J. Syst. Evol. Microbiol.">
        <title>Porticoccus litoralis gen. nov., sp. nov., a gammaproteobacterium isolated from the Yellow Sea.</title>
        <authorList>
            <person name="Oh H.M."/>
            <person name="Kim H."/>
            <person name="Kim K.M."/>
            <person name="Min G.S."/>
            <person name="Cho J.C."/>
        </authorList>
    </citation>
    <scope>NUCLEOTIDE SEQUENCE</scope>
    <source>
        <strain evidence="1">DSM 25064</strain>
    </source>
</reference>
<keyword evidence="1" id="KW-0378">Hydrolase</keyword>
<dbReference type="PANTHER" id="PTHR43434:SF24">
    <property type="entry name" value="HYDROLASE-RELATED"/>
    <property type="match status" value="1"/>
</dbReference>